<keyword evidence="2" id="KW-0469">Meiosis</keyword>
<accession>A0ABM1YTH5</accession>
<evidence type="ECO:0000313" key="6">
    <source>
        <dbReference type="Proteomes" id="UP000069940"/>
    </source>
</evidence>
<proteinExistence type="inferred from homology"/>
<dbReference type="GeneID" id="109431972"/>
<dbReference type="SUPFAM" id="SSF50249">
    <property type="entry name" value="Nucleic acid-binding proteins"/>
    <property type="match status" value="2"/>
</dbReference>
<dbReference type="EnsemblMetazoa" id="AALFPA23_012011.R17133">
    <property type="protein sequence ID" value="AALFPA23_012011.P17133"/>
    <property type="gene ID" value="AALFPA23_012011"/>
</dbReference>
<evidence type="ECO:0000313" key="5">
    <source>
        <dbReference type="EnsemblMetazoa" id="AALFPA23_012011.P17133"/>
    </source>
</evidence>
<dbReference type="InterPro" id="IPR012340">
    <property type="entry name" value="NA-bd_OB-fold"/>
</dbReference>
<comment type="similarity">
    <text evidence="3">Belongs to the MEIOB family.</text>
</comment>
<dbReference type="Gene3D" id="2.40.50.140">
    <property type="entry name" value="Nucleic acid-binding proteins"/>
    <property type="match status" value="2"/>
</dbReference>
<evidence type="ECO:0000256" key="2">
    <source>
        <dbReference type="ARBA" id="ARBA00023254"/>
    </source>
</evidence>
<dbReference type="InterPro" id="IPR056880">
    <property type="entry name" value="OB_MEIOB_N"/>
</dbReference>
<dbReference type="CDD" id="cd04475">
    <property type="entry name" value="RPA1_DBD_B"/>
    <property type="match status" value="1"/>
</dbReference>
<organism evidence="5 6">
    <name type="scientific">Aedes albopictus</name>
    <name type="common">Asian tiger mosquito</name>
    <name type="synonym">Stegomyia albopicta</name>
    <dbReference type="NCBI Taxonomy" id="7160"/>
    <lineage>
        <taxon>Eukaryota</taxon>
        <taxon>Metazoa</taxon>
        <taxon>Ecdysozoa</taxon>
        <taxon>Arthropoda</taxon>
        <taxon>Hexapoda</taxon>
        <taxon>Insecta</taxon>
        <taxon>Pterygota</taxon>
        <taxon>Neoptera</taxon>
        <taxon>Endopterygota</taxon>
        <taxon>Diptera</taxon>
        <taxon>Nematocera</taxon>
        <taxon>Culicoidea</taxon>
        <taxon>Culicidae</taxon>
        <taxon>Culicinae</taxon>
        <taxon>Aedini</taxon>
        <taxon>Aedes</taxon>
        <taxon>Stegomyia</taxon>
    </lineage>
</organism>
<dbReference type="Proteomes" id="UP000069940">
    <property type="component" value="Unassembled WGS sequence"/>
</dbReference>
<dbReference type="Pfam" id="PF24903">
    <property type="entry name" value="OB_MEIOB_N"/>
    <property type="match status" value="1"/>
</dbReference>
<evidence type="ECO:0000256" key="1">
    <source>
        <dbReference type="ARBA" id="ARBA00023125"/>
    </source>
</evidence>
<protein>
    <recommendedName>
        <fullName evidence="4">MEIOB-like N-terminal domain-containing protein</fullName>
    </recommendedName>
</protein>
<keyword evidence="1" id="KW-0238">DNA-binding</keyword>
<dbReference type="PANTHER" id="PTHR21166:SF2">
    <property type="entry name" value="CELL DIVISION CONTROL PROTEIN 24 OB DOMAIN-CONTAINING PROTEIN-RELATED"/>
    <property type="match status" value="1"/>
</dbReference>
<reference evidence="6" key="1">
    <citation type="journal article" date="2015" name="Proc. Natl. Acad. Sci. U.S.A.">
        <title>Genome sequence of the Asian Tiger mosquito, Aedes albopictus, reveals insights into its biology, genetics, and evolution.</title>
        <authorList>
            <person name="Chen X.G."/>
            <person name="Jiang X."/>
            <person name="Gu J."/>
            <person name="Xu M."/>
            <person name="Wu Y."/>
            <person name="Deng Y."/>
            <person name="Zhang C."/>
            <person name="Bonizzoni M."/>
            <person name="Dermauw W."/>
            <person name="Vontas J."/>
            <person name="Armbruster P."/>
            <person name="Huang X."/>
            <person name="Yang Y."/>
            <person name="Zhang H."/>
            <person name="He W."/>
            <person name="Peng H."/>
            <person name="Liu Y."/>
            <person name="Wu K."/>
            <person name="Chen J."/>
            <person name="Lirakis M."/>
            <person name="Topalis P."/>
            <person name="Van Leeuwen T."/>
            <person name="Hall A.B."/>
            <person name="Jiang X."/>
            <person name="Thorpe C."/>
            <person name="Mueller R.L."/>
            <person name="Sun C."/>
            <person name="Waterhouse R.M."/>
            <person name="Yan G."/>
            <person name="Tu Z.J."/>
            <person name="Fang X."/>
            <person name="James A.A."/>
        </authorList>
    </citation>
    <scope>NUCLEOTIDE SEQUENCE [LARGE SCALE GENOMIC DNA]</scope>
    <source>
        <strain evidence="6">Foshan</strain>
    </source>
</reference>
<dbReference type="InterPro" id="IPR052469">
    <property type="entry name" value="MEIOB"/>
</dbReference>
<evidence type="ECO:0000259" key="4">
    <source>
        <dbReference type="Pfam" id="PF24903"/>
    </source>
</evidence>
<evidence type="ECO:0000256" key="3">
    <source>
        <dbReference type="ARBA" id="ARBA00038329"/>
    </source>
</evidence>
<dbReference type="RefSeq" id="XP_029724635.2">
    <property type="nucleotide sequence ID" value="XM_029868775.2"/>
</dbReference>
<sequence length="470" mass="52511">MSSTDIIVTKRISQINQDARSFVLTGVVIAKNEPKYFESSSSQYAGNGSSSRGVLTLTIRDSDRDTINCTVWGSQLMIDSYDGMFHIGDVVNVTNPKVLPSAQDRGEQFNPRSTSQWSLSLGENGDSGIKLYEGAALEQFRKLVTVATVLSSDTYPLADIASGGQSITGQNVNVLVVVRAIRPRKQIVIAKTGKMKNLREVIVMDTSHGGMSMKFWNSEYVDRIDKWIPLTTVLLIMDVRIEYNQYHKSICLGMSGKTIITEDPAVEEADQLLLHVMRVPLSESDVAQSLFDGSIDPVNITTIMTVQQILDRAEGDLKGEEDQFTALCYAVISKFDLDGCSKIISRKCLTCKSLLRMTDQKCPRDECLPNPYNISKYFDIPVDITDHTGTLNNCRLVSQAAENTLNCNVDTFLKMGDVQKGKLKWRYLLERCALKLIIKRKSPIRFQSVYTIVECSVAKPQEVEHKIKVY</sequence>
<name>A0ABM1YTH5_AEDAL</name>
<feature type="domain" description="MEIOB-like N-terminal" evidence="4">
    <location>
        <begin position="11"/>
        <end position="144"/>
    </location>
</feature>
<dbReference type="PANTHER" id="PTHR21166">
    <property type="entry name" value="CELL DIVISION CONTROL PROTEIN 24 OB DOMAIN-CONTAINING PROTEIN-RELATED"/>
    <property type="match status" value="1"/>
</dbReference>
<keyword evidence="6" id="KW-1185">Reference proteome</keyword>
<reference evidence="5" key="2">
    <citation type="submission" date="2025-05" db="UniProtKB">
        <authorList>
            <consortium name="EnsemblMetazoa"/>
        </authorList>
    </citation>
    <scope>IDENTIFICATION</scope>
    <source>
        <strain evidence="5">Foshan</strain>
    </source>
</reference>